<dbReference type="EMBL" id="CAVMJV010000039">
    <property type="protein sequence ID" value="CAK5079739.1"/>
    <property type="molecule type" value="Genomic_DNA"/>
</dbReference>
<name>A0ACB0ZMA3_MELEN</name>
<comment type="caution">
    <text evidence="1">The sequence shown here is derived from an EMBL/GenBank/DDBJ whole genome shotgun (WGS) entry which is preliminary data.</text>
</comment>
<keyword evidence="2" id="KW-1185">Reference proteome</keyword>
<sequence length="64" mass="7127">MGKRLAVQFFSGSRGSGFSKIFHKPRRTGHSLLIKVPLKTISLPFPLPSLPQFPLLPFLPQLPT</sequence>
<evidence type="ECO:0000313" key="1">
    <source>
        <dbReference type="EMBL" id="CAK5079739.1"/>
    </source>
</evidence>
<accession>A0ACB0ZMA3</accession>
<organism evidence="1 2">
    <name type="scientific">Meloidogyne enterolobii</name>
    <name type="common">Root-knot nematode worm</name>
    <name type="synonym">Meloidogyne mayaguensis</name>
    <dbReference type="NCBI Taxonomy" id="390850"/>
    <lineage>
        <taxon>Eukaryota</taxon>
        <taxon>Metazoa</taxon>
        <taxon>Ecdysozoa</taxon>
        <taxon>Nematoda</taxon>
        <taxon>Chromadorea</taxon>
        <taxon>Rhabditida</taxon>
        <taxon>Tylenchina</taxon>
        <taxon>Tylenchomorpha</taxon>
        <taxon>Tylenchoidea</taxon>
        <taxon>Meloidogynidae</taxon>
        <taxon>Meloidogyninae</taxon>
        <taxon>Meloidogyne</taxon>
    </lineage>
</organism>
<proteinExistence type="predicted"/>
<gene>
    <name evidence="1" type="ORF">MENTE1834_LOCUS26872</name>
</gene>
<protein>
    <submittedName>
        <fullName evidence="1">Uncharacterized protein</fullName>
    </submittedName>
</protein>
<dbReference type="Proteomes" id="UP001497535">
    <property type="component" value="Unassembled WGS sequence"/>
</dbReference>
<evidence type="ECO:0000313" key="2">
    <source>
        <dbReference type="Proteomes" id="UP001497535"/>
    </source>
</evidence>
<reference evidence="1" key="1">
    <citation type="submission" date="2023-11" db="EMBL/GenBank/DDBJ databases">
        <authorList>
            <person name="Poullet M."/>
        </authorList>
    </citation>
    <scope>NUCLEOTIDE SEQUENCE</scope>
    <source>
        <strain evidence="1">E1834</strain>
    </source>
</reference>